<feature type="transmembrane region" description="Helical" evidence="9">
    <location>
        <begin position="215"/>
        <end position="235"/>
    </location>
</feature>
<feature type="transmembrane region" description="Helical" evidence="9">
    <location>
        <begin position="96"/>
        <end position="115"/>
    </location>
</feature>
<dbReference type="HAMAP" id="MF_03231">
    <property type="entry name" value="SCS3"/>
    <property type="match status" value="1"/>
</dbReference>
<sequence>ALSVSLDTGSPTTTMPALPRHPPSPVVLLVYPVTLLLGSLFSIISPTARASRGHTAASSPSGPLAPSLAADLHISESPVNYFARKNNIFNLYFVKIGWLWTTLAFFSLLLCQPAYRSSSSQTQPQIRLRRILQASLRYVLATSIWYLMTQWFFGPAIIDRSFVITGGKCEQILNEVGKIGSEESPAAQLETMFTAVACKAAGGSWKGGHDISGHVFMLVLATALLSFEAIGVGAFTAPSVNSHANGETTRDRKPSDPGSPLTGEQLDIPGTMRTWSLRLVWGVVGLGWWMLFMTAIWFHTWLEKWTGLSVALGAIYFVYILPRTLAPWREIIGVPGV</sequence>
<keyword evidence="5 9" id="KW-1133">Transmembrane helix</keyword>
<evidence type="ECO:0000256" key="7">
    <source>
        <dbReference type="ARBA" id="ARBA00023136"/>
    </source>
</evidence>
<comment type="caution">
    <text evidence="10">The sequence shown here is derived from an EMBL/GenBank/DDBJ whole genome shotgun (WGS) entry which is preliminary data.</text>
</comment>
<dbReference type="Pfam" id="PF10261">
    <property type="entry name" value="FIT"/>
    <property type="match status" value="1"/>
</dbReference>
<reference evidence="10" key="1">
    <citation type="submission" date="2022-12" db="EMBL/GenBank/DDBJ databases">
        <authorList>
            <person name="Petersen C."/>
        </authorList>
    </citation>
    <scope>NUCLEOTIDE SEQUENCE</scope>
    <source>
        <strain evidence="10">IBT 29677</strain>
    </source>
</reference>
<dbReference type="InterPro" id="IPR046400">
    <property type="entry name" value="SCS3"/>
</dbReference>
<dbReference type="RefSeq" id="XP_056492901.1">
    <property type="nucleotide sequence ID" value="XM_056627106.1"/>
</dbReference>
<feature type="region of interest" description="Disordered" evidence="8">
    <location>
        <begin position="242"/>
        <end position="264"/>
    </location>
</feature>
<keyword evidence="6" id="KW-0443">Lipid metabolism</keyword>
<evidence type="ECO:0000256" key="5">
    <source>
        <dbReference type="ARBA" id="ARBA00022989"/>
    </source>
</evidence>
<feature type="transmembrane region" description="Helical" evidence="9">
    <location>
        <begin position="26"/>
        <end position="44"/>
    </location>
</feature>
<feature type="non-terminal residue" evidence="10">
    <location>
        <position position="337"/>
    </location>
</feature>
<reference evidence="10" key="2">
    <citation type="journal article" date="2023" name="IMA Fungus">
        <title>Comparative genomic study of the Penicillium genus elucidates a diverse pangenome and 15 lateral gene transfer events.</title>
        <authorList>
            <person name="Petersen C."/>
            <person name="Sorensen T."/>
            <person name="Nielsen M.R."/>
            <person name="Sondergaard T.E."/>
            <person name="Sorensen J.L."/>
            <person name="Fitzpatrick D.A."/>
            <person name="Frisvad J.C."/>
            <person name="Nielsen K.L."/>
        </authorList>
    </citation>
    <scope>NUCLEOTIDE SEQUENCE</scope>
    <source>
        <strain evidence="10">IBT 29677</strain>
    </source>
</reference>
<keyword evidence="2 9" id="KW-0812">Transmembrane</keyword>
<dbReference type="OrthoDB" id="5579088at2759"/>
<keyword evidence="11" id="KW-1185">Reference proteome</keyword>
<comment type="subcellular location">
    <subcellularLocation>
        <location evidence="1">Endoplasmic reticulum membrane</location>
        <topology evidence="1">Multi-pass membrane protein</topology>
    </subcellularLocation>
</comment>
<evidence type="ECO:0000256" key="2">
    <source>
        <dbReference type="ARBA" id="ARBA00022692"/>
    </source>
</evidence>
<evidence type="ECO:0000256" key="8">
    <source>
        <dbReference type="SAM" id="MobiDB-lite"/>
    </source>
</evidence>
<keyword evidence="3" id="KW-0378">Hydrolase</keyword>
<keyword evidence="4" id="KW-0256">Endoplasmic reticulum</keyword>
<evidence type="ECO:0000256" key="9">
    <source>
        <dbReference type="SAM" id="Phobius"/>
    </source>
</evidence>
<proteinExistence type="inferred from homology"/>
<evidence type="ECO:0000313" key="11">
    <source>
        <dbReference type="Proteomes" id="UP001147747"/>
    </source>
</evidence>
<protein>
    <recommendedName>
        <fullName evidence="12">Inositol phospholipid biosynthesis protein Scs3</fullName>
    </recommendedName>
</protein>
<dbReference type="GO" id="GO:0010945">
    <property type="term" value="F:coenzyme A diphosphatase activity"/>
    <property type="evidence" value="ECO:0007669"/>
    <property type="project" value="InterPro"/>
</dbReference>
<dbReference type="Proteomes" id="UP001147747">
    <property type="component" value="Unassembled WGS sequence"/>
</dbReference>
<dbReference type="EMBL" id="JAPZBU010000004">
    <property type="protein sequence ID" value="KAJ5408586.1"/>
    <property type="molecule type" value="Genomic_DNA"/>
</dbReference>
<feature type="transmembrane region" description="Helical" evidence="9">
    <location>
        <begin position="279"/>
        <end position="299"/>
    </location>
</feature>
<dbReference type="GeneID" id="81366086"/>
<feature type="transmembrane region" description="Helical" evidence="9">
    <location>
        <begin position="305"/>
        <end position="322"/>
    </location>
</feature>
<dbReference type="InterPro" id="IPR019388">
    <property type="entry name" value="FIT"/>
</dbReference>
<dbReference type="GO" id="GO:0005789">
    <property type="term" value="C:endoplasmic reticulum membrane"/>
    <property type="evidence" value="ECO:0007669"/>
    <property type="project" value="UniProtKB-SubCell"/>
</dbReference>
<keyword evidence="7 9" id="KW-0472">Membrane</keyword>
<organism evidence="10 11">
    <name type="scientific">Penicillium cosmopolitanum</name>
    <dbReference type="NCBI Taxonomy" id="1131564"/>
    <lineage>
        <taxon>Eukaryota</taxon>
        <taxon>Fungi</taxon>
        <taxon>Dikarya</taxon>
        <taxon>Ascomycota</taxon>
        <taxon>Pezizomycotina</taxon>
        <taxon>Eurotiomycetes</taxon>
        <taxon>Eurotiomycetidae</taxon>
        <taxon>Eurotiales</taxon>
        <taxon>Aspergillaceae</taxon>
        <taxon>Penicillium</taxon>
    </lineage>
</organism>
<evidence type="ECO:0008006" key="12">
    <source>
        <dbReference type="Google" id="ProtNLM"/>
    </source>
</evidence>
<evidence type="ECO:0000256" key="3">
    <source>
        <dbReference type="ARBA" id="ARBA00022801"/>
    </source>
</evidence>
<dbReference type="PANTHER" id="PTHR23129">
    <property type="entry name" value="ACYL-COENZYME A DIPHOSPHATASE FITM2"/>
    <property type="match status" value="1"/>
</dbReference>
<name>A0A9X0BDF6_9EURO</name>
<evidence type="ECO:0000256" key="4">
    <source>
        <dbReference type="ARBA" id="ARBA00022824"/>
    </source>
</evidence>
<evidence type="ECO:0000256" key="1">
    <source>
        <dbReference type="ARBA" id="ARBA00004477"/>
    </source>
</evidence>
<dbReference type="GO" id="GO:0019915">
    <property type="term" value="P:lipid storage"/>
    <property type="evidence" value="ECO:0007669"/>
    <property type="project" value="InterPro"/>
</dbReference>
<dbReference type="PANTHER" id="PTHR23129:SF0">
    <property type="entry name" value="ACYL-COENZYME A DIPHOSPHATASE FITM2"/>
    <property type="match status" value="1"/>
</dbReference>
<dbReference type="AlphaFoldDB" id="A0A9X0BDF6"/>
<gene>
    <name evidence="10" type="ORF">N7509_002469</name>
</gene>
<accession>A0A9X0BDF6</accession>
<dbReference type="GO" id="GO:0008654">
    <property type="term" value="P:phospholipid biosynthetic process"/>
    <property type="evidence" value="ECO:0007669"/>
    <property type="project" value="InterPro"/>
</dbReference>
<evidence type="ECO:0000256" key="6">
    <source>
        <dbReference type="ARBA" id="ARBA00023098"/>
    </source>
</evidence>
<evidence type="ECO:0000313" key="10">
    <source>
        <dbReference type="EMBL" id="KAJ5408586.1"/>
    </source>
</evidence>
<dbReference type="GO" id="GO:0034389">
    <property type="term" value="P:lipid droplet organization"/>
    <property type="evidence" value="ECO:0007669"/>
    <property type="project" value="TreeGrafter"/>
</dbReference>